<keyword evidence="2" id="KW-0472">Membrane</keyword>
<feature type="region of interest" description="Disordered" evidence="1">
    <location>
        <begin position="53"/>
        <end position="128"/>
    </location>
</feature>
<reference evidence="2" key="1">
    <citation type="journal article" date="2013" name="J. Virol.">
        <title>Sequencing, annotation, and characterization of the influenza ferret infectome.</title>
        <authorList>
            <person name="Leon A.J."/>
            <person name="Banner D."/>
            <person name="Xu L."/>
            <person name="Ran L."/>
            <person name="Peng Z."/>
            <person name="Yi K."/>
            <person name="Chen C."/>
            <person name="Xu F."/>
            <person name="Huang J."/>
            <person name="Zhao Z."/>
            <person name="Lin Z."/>
            <person name="Huang S.H."/>
            <person name="Fang Y."/>
            <person name="Kelvin A.A."/>
            <person name="Ross T.M."/>
            <person name="Farooqui A."/>
            <person name="Kelvin D.J."/>
        </authorList>
    </citation>
    <scope>NUCLEOTIDE SEQUENCE</scope>
    <source>
        <tissue evidence="2">Lungs</tissue>
    </source>
</reference>
<name>G9KU18_MUSPF</name>
<protein>
    <submittedName>
        <fullName evidence="2">Transmembrane protein 213</fullName>
    </submittedName>
</protein>
<feature type="non-terminal residue" evidence="2">
    <location>
        <position position="128"/>
    </location>
</feature>
<proteinExistence type="evidence at transcript level"/>
<evidence type="ECO:0000256" key="1">
    <source>
        <dbReference type="SAM" id="MobiDB-lite"/>
    </source>
</evidence>
<sequence length="128" mass="13793">QPSAHLCRDSADRRLPLPLPLRHEAPHLCTLGCPGPRPGLCLLPLGLLGRNEEQQQLNLDHPAPRSRKPGAVPQRGLLPPGGSVLPHRRGRVRLDRGGRGLEPVVPHPHPALRGQTDEAHAGRAQGFA</sequence>
<dbReference type="EMBL" id="JP019799">
    <property type="protein sequence ID" value="AES08397.1"/>
    <property type="molecule type" value="mRNA"/>
</dbReference>
<feature type="non-terminal residue" evidence="2">
    <location>
        <position position="1"/>
    </location>
</feature>
<evidence type="ECO:0000313" key="2">
    <source>
        <dbReference type="EMBL" id="AES08397.1"/>
    </source>
</evidence>
<accession>G9KU18</accession>
<keyword evidence="2" id="KW-0812">Transmembrane</keyword>
<organism evidence="2">
    <name type="scientific">Mustela putorius furo</name>
    <name type="common">European domestic ferret</name>
    <name type="synonym">Mustela furo</name>
    <dbReference type="NCBI Taxonomy" id="9669"/>
    <lineage>
        <taxon>Eukaryota</taxon>
        <taxon>Metazoa</taxon>
        <taxon>Chordata</taxon>
        <taxon>Craniata</taxon>
        <taxon>Vertebrata</taxon>
        <taxon>Euteleostomi</taxon>
        <taxon>Mammalia</taxon>
        <taxon>Eutheria</taxon>
        <taxon>Laurasiatheria</taxon>
        <taxon>Carnivora</taxon>
        <taxon>Caniformia</taxon>
        <taxon>Musteloidea</taxon>
        <taxon>Mustelidae</taxon>
        <taxon>Mustelinae</taxon>
        <taxon>Mustela</taxon>
    </lineage>
</organism>
<dbReference type="AlphaFoldDB" id="G9KU18"/>